<dbReference type="KEGG" id="olu:OSTLU_35160"/>
<evidence type="ECO:0000256" key="3">
    <source>
        <dbReference type="ARBA" id="ARBA00012219"/>
    </source>
</evidence>
<comment type="catalytic activity">
    <reaction evidence="11">
        <text>(R)-pantoate + beta-alanine + ATP = (R)-pantothenate + AMP + diphosphate + H(+)</text>
        <dbReference type="Rhea" id="RHEA:10912"/>
        <dbReference type="ChEBI" id="CHEBI:15378"/>
        <dbReference type="ChEBI" id="CHEBI:15980"/>
        <dbReference type="ChEBI" id="CHEBI:29032"/>
        <dbReference type="ChEBI" id="CHEBI:30616"/>
        <dbReference type="ChEBI" id="CHEBI:33019"/>
        <dbReference type="ChEBI" id="CHEBI:57966"/>
        <dbReference type="ChEBI" id="CHEBI:456215"/>
        <dbReference type="EC" id="6.3.2.1"/>
    </reaction>
</comment>
<dbReference type="OrthoDB" id="2020436at2759"/>
<dbReference type="GO" id="GO:0005829">
    <property type="term" value="C:cytosol"/>
    <property type="evidence" value="ECO:0007669"/>
    <property type="project" value="EnsemblPlants"/>
</dbReference>
<evidence type="ECO:0000256" key="8">
    <source>
        <dbReference type="ARBA" id="ARBA00022840"/>
    </source>
</evidence>
<keyword evidence="8" id="KW-0067">ATP-binding</keyword>
<name>A4S2R6_OSTLU</name>
<dbReference type="HAMAP" id="MF_00158">
    <property type="entry name" value="PanC"/>
    <property type="match status" value="1"/>
</dbReference>
<dbReference type="InterPro" id="IPR003721">
    <property type="entry name" value="Pantoate_ligase"/>
</dbReference>
<gene>
    <name evidence="12" type="ORF">OSTLU_35160</name>
</gene>
<dbReference type="CDD" id="cd00560">
    <property type="entry name" value="PanC"/>
    <property type="match status" value="1"/>
</dbReference>
<keyword evidence="13" id="KW-1185">Reference proteome</keyword>
<dbReference type="EMBL" id="CP000589">
    <property type="protein sequence ID" value="ABO98087.1"/>
    <property type="molecule type" value="Genomic_DNA"/>
</dbReference>
<dbReference type="GO" id="GO:0005524">
    <property type="term" value="F:ATP binding"/>
    <property type="evidence" value="ECO:0007669"/>
    <property type="project" value="UniProtKB-KW"/>
</dbReference>
<keyword evidence="6" id="KW-0566">Pantothenate biosynthesis</keyword>
<dbReference type="Gramene" id="ABO98087">
    <property type="protein sequence ID" value="ABO98087"/>
    <property type="gene ID" value="OSTLU_35160"/>
</dbReference>
<sequence>MEIITDAREMRAWTRARRARGERVAFVPTMGALHEGHLALVDIARARCACDAVVLSVYVNETQFAPGEDFDAYPRVGDADERAARARGVDCVFAPKRMYANEGEGEGAAHETYVEVAELSKGLCAKTRPHFFKGVATIVTKLFNVVEPDAAVFGKKDYQQWRVIRRMARDLDFDIDVVGGEIVRESDGLAMSSRNLLLTTENREKATVIYQSLSEAKATAERAPTTSDALVTRVSERIRDGGGEVDYVQAMEPESLTPYVGVLDSPCVIAVAAKFGSVRLLDNVEIMCGE</sequence>
<dbReference type="GeneID" id="5003787"/>
<dbReference type="RefSeq" id="XP_001419794.1">
    <property type="nucleotide sequence ID" value="XM_001419757.1"/>
</dbReference>
<dbReference type="STRING" id="436017.A4S2R6"/>
<dbReference type="OMA" id="CNHKLEP"/>
<evidence type="ECO:0000256" key="7">
    <source>
        <dbReference type="ARBA" id="ARBA00022741"/>
    </source>
</evidence>
<organism evidence="12 13">
    <name type="scientific">Ostreococcus lucimarinus (strain CCE9901)</name>
    <dbReference type="NCBI Taxonomy" id="436017"/>
    <lineage>
        <taxon>Eukaryota</taxon>
        <taxon>Viridiplantae</taxon>
        <taxon>Chlorophyta</taxon>
        <taxon>Mamiellophyceae</taxon>
        <taxon>Mamiellales</taxon>
        <taxon>Bathycoccaceae</taxon>
        <taxon>Ostreococcus</taxon>
    </lineage>
</organism>
<evidence type="ECO:0000313" key="12">
    <source>
        <dbReference type="EMBL" id="ABO98087.1"/>
    </source>
</evidence>
<dbReference type="PANTHER" id="PTHR21299:SF1">
    <property type="entry name" value="PANTOATE--BETA-ALANINE LIGASE"/>
    <property type="match status" value="1"/>
</dbReference>
<dbReference type="GO" id="GO:0015940">
    <property type="term" value="P:pantothenate biosynthetic process"/>
    <property type="evidence" value="ECO:0007669"/>
    <property type="project" value="UniProtKB-UniPathway"/>
</dbReference>
<evidence type="ECO:0000256" key="6">
    <source>
        <dbReference type="ARBA" id="ARBA00022655"/>
    </source>
</evidence>
<dbReference type="AlphaFoldDB" id="A4S2R6"/>
<protein>
    <recommendedName>
        <fullName evidence="4">Pantoate--beta-alanine ligase</fullName>
        <ecNumber evidence="3">6.3.2.1</ecNumber>
    </recommendedName>
    <alternativeName>
        <fullName evidence="10">Pantoate-activating enzyme</fullName>
    </alternativeName>
    <alternativeName>
        <fullName evidence="9">Pantothenate synthetase</fullName>
    </alternativeName>
</protein>
<dbReference type="eggNOG" id="KOG3042">
    <property type="taxonomic scope" value="Eukaryota"/>
</dbReference>
<accession>A4S2R6</accession>
<proteinExistence type="inferred from homology"/>
<dbReference type="GO" id="GO:0042803">
    <property type="term" value="F:protein homodimerization activity"/>
    <property type="evidence" value="ECO:0007669"/>
    <property type="project" value="EnsemblPlants"/>
</dbReference>
<comment type="pathway">
    <text evidence="1">Cofactor biosynthesis; (R)-pantothenate biosynthesis; (R)-pantothenate from (R)-pantoate and beta-alanine: step 1/1.</text>
</comment>
<evidence type="ECO:0000313" key="13">
    <source>
        <dbReference type="Proteomes" id="UP000001568"/>
    </source>
</evidence>
<evidence type="ECO:0000256" key="5">
    <source>
        <dbReference type="ARBA" id="ARBA00022598"/>
    </source>
</evidence>
<evidence type="ECO:0000256" key="10">
    <source>
        <dbReference type="ARBA" id="ARBA00032806"/>
    </source>
</evidence>
<dbReference type="Pfam" id="PF02569">
    <property type="entry name" value="Pantoate_ligase"/>
    <property type="match status" value="1"/>
</dbReference>
<dbReference type="NCBIfam" id="TIGR00018">
    <property type="entry name" value="panC"/>
    <property type="match status" value="1"/>
</dbReference>
<dbReference type="Gene3D" id="3.30.1300.10">
    <property type="entry name" value="Pantoate-beta-alanine ligase, C-terminal domain"/>
    <property type="match status" value="1"/>
</dbReference>
<dbReference type="SUPFAM" id="SSF52374">
    <property type="entry name" value="Nucleotidylyl transferase"/>
    <property type="match status" value="1"/>
</dbReference>
<dbReference type="HOGENOM" id="CLU_047148_2_0_1"/>
<reference evidence="12 13" key="1">
    <citation type="journal article" date="2007" name="Proc. Natl. Acad. Sci. U.S.A.">
        <title>The tiny eukaryote Ostreococcus provides genomic insights into the paradox of plankton speciation.</title>
        <authorList>
            <person name="Palenik B."/>
            <person name="Grimwood J."/>
            <person name="Aerts A."/>
            <person name="Rouze P."/>
            <person name="Salamov A."/>
            <person name="Putnam N."/>
            <person name="Dupont C."/>
            <person name="Jorgensen R."/>
            <person name="Derelle E."/>
            <person name="Rombauts S."/>
            <person name="Zhou K."/>
            <person name="Otillar R."/>
            <person name="Merchant S.S."/>
            <person name="Podell S."/>
            <person name="Gaasterland T."/>
            <person name="Napoli C."/>
            <person name="Gendler K."/>
            <person name="Manuell A."/>
            <person name="Tai V."/>
            <person name="Vallon O."/>
            <person name="Piganeau G."/>
            <person name="Jancek S."/>
            <person name="Heijde M."/>
            <person name="Jabbari K."/>
            <person name="Bowler C."/>
            <person name="Lohr M."/>
            <person name="Robbens S."/>
            <person name="Werner G."/>
            <person name="Dubchak I."/>
            <person name="Pazour G.J."/>
            <person name="Ren Q."/>
            <person name="Paulsen I."/>
            <person name="Delwiche C."/>
            <person name="Schmutz J."/>
            <person name="Rokhsar D."/>
            <person name="Van de Peer Y."/>
            <person name="Moreau H."/>
            <person name="Grigoriev I.V."/>
        </authorList>
    </citation>
    <scope>NUCLEOTIDE SEQUENCE [LARGE SCALE GENOMIC DNA]</scope>
    <source>
        <strain evidence="12 13">CCE9901</strain>
    </source>
</reference>
<dbReference type="UniPathway" id="UPA00028">
    <property type="reaction ID" value="UER00005"/>
</dbReference>
<evidence type="ECO:0000256" key="1">
    <source>
        <dbReference type="ARBA" id="ARBA00004990"/>
    </source>
</evidence>
<dbReference type="InterPro" id="IPR042176">
    <property type="entry name" value="Pantoate_ligase_C"/>
</dbReference>
<evidence type="ECO:0000256" key="11">
    <source>
        <dbReference type="ARBA" id="ARBA00048258"/>
    </source>
</evidence>
<evidence type="ECO:0000256" key="4">
    <source>
        <dbReference type="ARBA" id="ARBA00015647"/>
    </source>
</evidence>
<dbReference type="InterPro" id="IPR014729">
    <property type="entry name" value="Rossmann-like_a/b/a_fold"/>
</dbReference>
<evidence type="ECO:0000256" key="2">
    <source>
        <dbReference type="ARBA" id="ARBA00009256"/>
    </source>
</evidence>
<keyword evidence="5" id="KW-0436">Ligase</keyword>
<dbReference type="Proteomes" id="UP000001568">
    <property type="component" value="Chromosome 9"/>
</dbReference>
<dbReference type="EC" id="6.3.2.1" evidence="3"/>
<evidence type="ECO:0000256" key="9">
    <source>
        <dbReference type="ARBA" id="ARBA00029902"/>
    </source>
</evidence>
<dbReference type="Gene3D" id="3.40.50.620">
    <property type="entry name" value="HUPs"/>
    <property type="match status" value="1"/>
</dbReference>
<dbReference type="GO" id="GO:0004592">
    <property type="term" value="F:pantoate-beta-alanine ligase activity"/>
    <property type="evidence" value="ECO:0007669"/>
    <property type="project" value="UniProtKB-EC"/>
</dbReference>
<keyword evidence="7" id="KW-0547">Nucleotide-binding</keyword>
<dbReference type="PANTHER" id="PTHR21299">
    <property type="entry name" value="CYTIDYLATE KINASE/PANTOATE-BETA-ALANINE LIGASE"/>
    <property type="match status" value="1"/>
</dbReference>
<comment type="similarity">
    <text evidence="2">Belongs to the pantothenate synthetase family.</text>
</comment>